<sequence length="104" mass="10741">MLRFLSGFALPGAACEAPGKNARYENLFKKLDLDGDGRVDISELQSGLRALGLPLGDDAEKVGAGLGGGGLRGARTEGKGRGSQCRQSRAGPRKGRLAPCLKGC</sequence>
<organism evidence="5 6">
    <name type="scientific">Varanus komodoensis</name>
    <name type="common">Komodo dragon</name>
    <dbReference type="NCBI Taxonomy" id="61221"/>
    <lineage>
        <taxon>Eukaryota</taxon>
        <taxon>Metazoa</taxon>
        <taxon>Chordata</taxon>
        <taxon>Craniata</taxon>
        <taxon>Vertebrata</taxon>
        <taxon>Euteleostomi</taxon>
        <taxon>Lepidosauria</taxon>
        <taxon>Squamata</taxon>
        <taxon>Bifurcata</taxon>
        <taxon>Unidentata</taxon>
        <taxon>Episquamata</taxon>
        <taxon>Toxicofera</taxon>
        <taxon>Anguimorpha</taxon>
        <taxon>Paleoanguimorpha</taxon>
        <taxon>Varanoidea</taxon>
        <taxon>Varanidae</taxon>
        <taxon>Varanus</taxon>
    </lineage>
</organism>
<feature type="domain" description="EF-hand" evidence="4">
    <location>
        <begin position="19"/>
        <end position="54"/>
    </location>
</feature>
<dbReference type="Pfam" id="PF13405">
    <property type="entry name" value="EF-hand_6"/>
    <property type="match status" value="1"/>
</dbReference>
<evidence type="ECO:0000256" key="1">
    <source>
        <dbReference type="ARBA" id="ARBA00022723"/>
    </source>
</evidence>
<reference evidence="5" key="2">
    <citation type="submission" date="2025-09" db="UniProtKB">
        <authorList>
            <consortium name="Ensembl"/>
        </authorList>
    </citation>
    <scope>IDENTIFICATION</scope>
</reference>
<dbReference type="SMART" id="SM00054">
    <property type="entry name" value="EFh"/>
    <property type="match status" value="1"/>
</dbReference>
<reference evidence="5" key="1">
    <citation type="submission" date="2025-08" db="UniProtKB">
        <authorList>
            <consortium name="Ensembl"/>
        </authorList>
    </citation>
    <scope>IDENTIFICATION</scope>
</reference>
<protein>
    <recommendedName>
        <fullName evidence="4">EF-hand domain-containing protein</fullName>
    </recommendedName>
</protein>
<name>A0A8D2J4N5_VARKO</name>
<proteinExistence type="predicted"/>
<dbReference type="PROSITE" id="PS00018">
    <property type="entry name" value="EF_HAND_1"/>
    <property type="match status" value="1"/>
</dbReference>
<feature type="region of interest" description="Disordered" evidence="3">
    <location>
        <begin position="66"/>
        <end position="104"/>
    </location>
</feature>
<evidence type="ECO:0000313" key="6">
    <source>
        <dbReference type="Proteomes" id="UP000694545"/>
    </source>
</evidence>
<dbReference type="PROSITE" id="PS50222">
    <property type="entry name" value="EF_HAND_2"/>
    <property type="match status" value="1"/>
</dbReference>
<dbReference type="Ensembl" id="ENSVKKT00000006847.1">
    <property type="protein sequence ID" value="ENSVKKP00000006670.1"/>
    <property type="gene ID" value="ENSVKKG00000004835.1"/>
</dbReference>
<dbReference type="Proteomes" id="UP000694545">
    <property type="component" value="Unplaced"/>
</dbReference>
<evidence type="ECO:0000256" key="3">
    <source>
        <dbReference type="SAM" id="MobiDB-lite"/>
    </source>
</evidence>
<dbReference type="InterPro" id="IPR011992">
    <property type="entry name" value="EF-hand-dom_pair"/>
</dbReference>
<dbReference type="Gene3D" id="1.10.238.10">
    <property type="entry name" value="EF-hand"/>
    <property type="match status" value="1"/>
</dbReference>
<keyword evidence="2" id="KW-0106">Calcium</keyword>
<evidence type="ECO:0000313" key="5">
    <source>
        <dbReference type="Ensembl" id="ENSVKKP00000006670.1"/>
    </source>
</evidence>
<accession>A0A8D2J4N5</accession>
<keyword evidence="6" id="KW-1185">Reference proteome</keyword>
<dbReference type="AlphaFoldDB" id="A0A8D2J4N5"/>
<dbReference type="GO" id="GO:0005509">
    <property type="term" value="F:calcium ion binding"/>
    <property type="evidence" value="ECO:0007669"/>
    <property type="project" value="InterPro"/>
</dbReference>
<dbReference type="InterPro" id="IPR002048">
    <property type="entry name" value="EF_hand_dom"/>
</dbReference>
<dbReference type="InterPro" id="IPR018247">
    <property type="entry name" value="EF_Hand_1_Ca_BS"/>
</dbReference>
<dbReference type="SUPFAM" id="SSF47473">
    <property type="entry name" value="EF-hand"/>
    <property type="match status" value="1"/>
</dbReference>
<dbReference type="OMA" id="KNARYEN"/>
<evidence type="ECO:0000259" key="4">
    <source>
        <dbReference type="PROSITE" id="PS50222"/>
    </source>
</evidence>
<keyword evidence="1" id="KW-0479">Metal-binding</keyword>
<evidence type="ECO:0000256" key="2">
    <source>
        <dbReference type="ARBA" id="ARBA00022837"/>
    </source>
</evidence>